<dbReference type="InterPro" id="IPR002018">
    <property type="entry name" value="CarbesteraseB"/>
</dbReference>
<dbReference type="InterPro" id="IPR019826">
    <property type="entry name" value="Carboxylesterase_B_AS"/>
</dbReference>
<protein>
    <recommendedName>
        <fullName evidence="3">Carboxylic ester hydrolase</fullName>
        <ecNumber evidence="3">3.1.1.-</ecNumber>
    </recommendedName>
</protein>
<dbReference type="PROSITE" id="PS00122">
    <property type="entry name" value="CARBOXYLESTERASE_B_1"/>
    <property type="match status" value="1"/>
</dbReference>
<accession>A0A9W8N2P2</accession>
<gene>
    <name evidence="5" type="ORF">NLJ89_g23</name>
</gene>
<evidence type="ECO:0000256" key="1">
    <source>
        <dbReference type="ARBA" id="ARBA00005964"/>
    </source>
</evidence>
<dbReference type="GO" id="GO:0016787">
    <property type="term" value="F:hydrolase activity"/>
    <property type="evidence" value="ECO:0007669"/>
    <property type="project" value="UniProtKB-KW"/>
</dbReference>
<dbReference type="Gene3D" id="3.40.50.1820">
    <property type="entry name" value="alpha/beta hydrolase"/>
    <property type="match status" value="1"/>
</dbReference>
<keyword evidence="6" id="KW-1185">Reference proteome</keyword>
<dbReference type="InterPro" id="IPR050309">
    <property type="entry name" value="Type-B_Carboxylest/Lipase"/>
</dbReference>
<feature type="domain" description="Carboxylesterase type B" evidence="4">
    <location>
        <begin position="25"/>
        <end position="500"/>
    </location>
</feature>
<dbReference type="AlphaFoldDB" id="A0A9W8N2P2"/>
<proteinExistence type="inferred from homology"/>
<feature type="chain" id="PRO_5041019287" description="Carboxylic ester hydrolase" evidence="3">
    <location>
        <begin position="20"/>
        <end position="540"/>
    </location>
</feature>
<dbReference type="Proteomes" id="UP001148786">
    <property type="component" value="Unassembled WGS sequence"/>
</dbReference>
<dbReference type="EMBL" id="JANKHO010000001">
    <property type="protein sequence ID" value="KAJ3518161.1"/>
    <property type="molecule type" value="Genomic_DNA"/>
</dbReference>
<name>A0A9W8N2P2_9AGAR</name>
<dbReference type="SUPFAM" id="SSF53474">
    <property type="entry name" value="alpha/beta-Hydrolases"/>
    <property type="match status" value="1"/>
</dbReference>
<evidence type="ECO:0000256" key="2">
    <source>
        <dbReference type="ARBA" id="ARBA00022801"/>
    </source>
</evidence>
<organism evidence="5 6">
    <name type="scientific">Agrocybe chaxingu</name>
    <dbReference type="NCBI Taxonomy" id="84603"/>
    <lineage>
        <taxon>Eukaryota</taxon>
        <taxon>Fungi</taxon>
        <taxon>Dikarya</taxon>
        <taxon>Basidiomycota</taxon>
        <taxon>Agaricomycotina</taxon>
        <taxon>Agaricomycetes</taxon>
        <taxon>Agaricomycetidae</taxon>
        <taxon>Agaricales</taxon>
        <taxon>Agaricineae</taxon>
        <taxon>Strophariaceae</taxon>
        <taxon>Agrocybe</taxon>
    </lineage>
</organism>
<feature type="signal peptide" evidence="3">
    <location>
        <begin position="1"/>
        <end position="19"/>
    </location>
</feature>
<dbReference type="InterPro" id="IPR029058">
    <property type="entry name" value="AB_hydrolase_fold"/>
</dbReference>
<evidence type="ECO:0000256" key="3">
    <source>
        <dbReference type="RuleBase" id="RU361235"/>
    </source>
</evidence>
<comment type="caution">
    <text evidence="5">The sequence shown here is derived from an EMBL/GenBank/DDBJ whole genome shotgun (WGS) entry which is preliminary data.</text>
</comment>
<keyword evidence="3" id="KW-0732">Signal</keyword>
<dbReference type="EC" id="3.1.1.-" evidence="3"/>
<keyword evidence="2 3" id="KW-0378">Hydrolase</keyword>
<reference evidence="5" key="1">
    <citation type="submission" date="2022-07" db="EMBL/GenBank/DDBJ databases">
        <title>Genome Sequence of Agrocybe chaxingu.</title>
        <authorList>
            <person name="Buettner E."/>
        </authorList>
    </citation>
    <scope>NUCLEOTIDE SEQUENCE</scope>
    <source>
        <strain evidence="5">MP-N11</strain>
    </source>
</reference>
<sequence>MPCRFLITLALQAAFFTTAAPAGAPIISLDGGTFTGVAVGSTESFLGIPFAKPPVGNLRYRLPQANAPYQGSYDATSFGPSCPQKSTGIPVLTGLSSRAAEAVVNSVYGEISPDAEDFTPRSQGGFDSGGPTIYDGTVIVARSITLGTPVIYVSMNYRYPYAASMILEREFTFLRGFGFLPGKEVKAAGVGNLGLQDQRQAFRWVQKYITQFGGDPTKVTIWGESAGAISVSLHMVANGGNTEGLFRAAFMQSGAPIPVGDIANGQESYDALVNDTGCSDASDTLACLRTVPYGALKGAIDRSPRLFDYQPLRLSWLPRTDGVFLTDNPQRLLQQGKVANIPYVTGNCDDEGTLFSLSALNVTTESQLKAYVKTIFLPEATNEEIEELAILYPGDITKGSPFDTGVLNAITPQFKRIAAFQGDGVFQAPRRWMLQNTLPFNPNVWVFLSKRLKFLPVLGSVHASDILNVYGGGELTNYLIHFAANLDPNGESGFQWPKYALGSRQILTFLDGLVPLTITSDTYREASMNYLINTTLTYPV</sequence>
<dbReference type="OrthoDB" id="408631at2759"/>
<comment type="similarity">
    <text evidence="1 3">Belongs to the type-B carboxylesterase/lipase family.</text>
</comment>
<evidence type="ECO:0000313" key="6">
    <source>
        <dbReference type="Proteomes" id="UP001148786"/>
    </source>
</evidence>
<dbReference type="PANTHER" id="PTHR11559">
    <property type="entry name" value="CARBOXYLESTERASE"/>
    <property type="match status" value="1"/>
</dbReference>
<evidence type="ECO:0000259" key="4">
    <source>
        <dbReference type="Pfam" id="PF00135"/>
    </source>
</evidence>
<evidence type="ECO:0000313" key="5">
    <source>
        <dbReference type="EMBL" id="KAJ3518161.1"/>
    </source>
</evidence>
<dbReference type="Pfam" id="PF00135">
    <property type="entry name" value="COesterase"/>
    <property type="match status" value="1"/>
</dbReference>